<organism evidence="1 2">
    <name type="scientific">Thermoflavimicrobium daqui</name>
    <dbReference type="NCBI Taxonomy" id="2137476"/>
    <lineage>
        <taxon>Bacteria</taxon>
        <taxon>Bacillati</taxon>
        <taxon>Bacillota</taxon>
        <taxon>Bacilli</taxon>
        <taxon>Bacillales</taxon>
        <taxon>Thermoactinomycetaceae</taxon>
        <taxon>Thermoflavimicrobium</taxon>
    </lineage>
</organism>
<evidence type="ECO:0000313" key="1">
    <source>
        <dbReference type="EMBL" id="RAL26536.1"/>
    </source>
</evidence>
<proteinExistence type="predicted"/>
<gene>
    <name evidence="1" type="ORF">DL897_00315</name>
</gene>
<dbReference type="Proteomes" id="UP000251213">
    <property type="component" value="Unassembled WGS sequence"/>
</dbReference>
<reference evidence="1 2" key="1">
    <citation type="submission" date="2018-06" db="EMBL/GenBank/DDBJ databases">
        <title>Thermoflavimicrobium daqus sp. nov., a thermophilic microbe isolated from Moutai-flavour Daqu.</title>
        <authorList>
            <person name="Wang X."/>
            <person name="Zhou H."/>
        </authorList>
    </citation>
    <scope>NUCLEOTIDE SEQUENCE [LARGE SCALE GENOMIC DNA]</scope>
    <source>
        <strain evidence="1 2">FBKL4.011</strain>
    </source>
</reference>
<dbReference type="OrthoDB" id="2990038at2"/>
<dbReference type="AlphaFoldDB" id="A0A364K8A4"/>
<name>A0A364K8A4_9BACL</name>
<dbReference type="InterPro" id="IPR025177">
    <property type="entry name" value="MciZ"/>
</dbReference>
<comment type="caution">
    <text evidence="1">The sequence shown here is derived from an EMBL/GenBank/DDBJ whole genome shotgun (WGS) entry which is preliminary data.</text>
</comment>
<reference evidence="1 2" key="2">
    <citation type="submission" date="2018-06" db="EMBL/GenBank/DDBJ databases">
        <authorList>
            <person name="Zhirakovskaya E."/>
        </authorList>
    </citation>
    <scope>NUCLEOTIDE SEQUENCE [LARGE SCALE GENOMIC DNA]</scope>
    <source>
        <strain evidence="1 2">FBKL4.011</strain>
    </source>
</reference>
<keyword evidence="2" id="KW-1185">Reference proteome</keyword>
<dbReference type="Pfam" id="PF13072">
    <property type="entry name" value="MciZ"/>
    <property type="match status" value="1"/>
</dbReference>
<protein>
    <recommendedName>
        <fullName evidence="3">Z-ring formation inhibitor MciZ</fullName>
    </recommendedName>
</protein>
<dbReference type="EMBL" id="QJKK01000001">
    <property type="protein sequence ID" value="RAL26536.1"/>
    <property type="molecule type" value="Genomic_DNA"/>
</dbReference>
<sequence>MSLEVNLSSSGFRLCGKAWQIRAYLRHLSRHSLTVQEFVTRQVHPISNKNRTLV</sequence>
<evidence type="ECO:0008006" key="3">
    <source>
        <dbReference type="Google" id="ProtNLM"/>
    </source>
</evidence>
<evidence type="ECO:0000313" key="2">
    <source>
        <dbReference type="Proteomes" id="UP000251213"/>
    </source>
</evidence>
<accession>A0A364K8A4</accession>